<dbReference type="AlphaFoldDB" id="A0A5C3PLH4"/>
<sequence>MDAISSDPYTLLSDLEKLYRGSCCAIAVLGFLFYDWLISFGDEVSLIWLSKSRRTTASIVYAFIRYTPILDALMCVVSINALAMPSCGIVVWIHRMLPVIQEIAASSFAALRIYAVSSKNRTLAGITFLLLLVPSVMALISDVTLVDIKDLPDPFDCIMIVKLTDRVISMISRGCSIAADLLVAGVTWWSAYKTHEFAKGIKFRRSAGSVILHDGSLYFIILASLNVLQIIFLRLRFRDPFVVTSDVTLFTDPIASILVSHFLLNLRRVQHATESASMPSLRVPTLPDIVSSFGGPVHPDFIETRAPADGTEPREKWDFQSSGEESGETTPYSASLNLDGGSGGSTMSCGLESETVSLAV</sequence>
<dbReference type="InParanoid" id="A0A5C3PLH4"/>
<feature type="transmembrane region" description="Helical" evidence="2">
    <location>
        <begin position="123"/>
        <end position="146"/>
    </location>
</feature>
<keyword evidence="2" id="KW-0472">Membrane</keyword>
<evidence type="ECO:0000313" key="5">
    <source>
        <dbReference type="Proteomes" id="UP000308197"/>
    </source>
</evidence>
<evidence type="ECO:0000256" key="1">
    <source>
        <dbReference type="SAM" id="MobiDB-lite"/>
    </source>
</evidence>
<evidence type="ECO:0000259" key="3">
    <source>
        <dbReference type="Pfam" id="PF20151"/>
    </source>
</evidence>
<reference evidence="4 5" key="1">
    <citation type="journal article" date="2019" name="Nat. Ecol. Evol.">
        <title>Megaphylogeny resolves global patterns of mushroom evolution.</title>
        <authorList>
            <person name="Varga T."/>
            <person name="Krizsan K."/>
            <person name="Foldi C."/>
            <person name="Dima B."/>
            <person name="Sanchez-Garcia M."/>
            <person name="Sanchez-Ramirez S."/>
            <person name="Szollosi G.J."/>
            <person name="Szarkandi J.G."/>
            <person name="Papp V."/>
            <person name="Albert L."/>
            <person name="Andreopoulos W."/>
            <person name="Angelini C."/>
            <person name="Antonin V."/>
            <person name="Barry K.W."/>
            <person name="Bougher N.L."/>
            <person name="Buchanan P."/>
            <person name="Buyck B."/>
            <person name="Bense V."/>
            <person name="Catcheside P."/>
            <person name="Chovatia M."/>
            <person name="Cooper J."/>
            <person name="Damon W."/>
            <person name="Desjardin D."/>
            <person name="Finy P."/>
            <person name="Geml J."/>
            <person name="Haridas S."/>
            <person name="Hughes K."/>
            <person name="Justo A."/>
            <person name="Karasinski D."/>
            <person name="Kautmanova I."/>
            <person name="Kiss B."/>
            <person name="Kocsube S."/>
            <person name="Kotiranta H."/>
            <person name="LaButti K.M."/>
            <person name="Lechner B.E."/>
            <person name="Liimatainen K."/>
            <person name="Lipzen A."/>
            <person name="Lukacs Z."/>
            <person name="Mihaltcheva S."/>
            <person name="Morgado L.N."/>
            <person name="Niskanen T."/>
            <person name="Noordeloos M.E."/>
            <person name="Ohm R.A."/>
            <person name="Ortiz-Santana B."/>
            <person name="Ovrebo C."/>
            <person name="Racz N."/>
            <person name="Riley R."/>
            <person name="Savchenko A."/>
            <person name="Shiryaev A."/>
            <person name="Soop K."/>
            <person name="Spirin V."/>
            <person name="Szebenyi C."/>
            <person name="Tomsovsky M."/>
            <person name="Tulloss R.E."/>
            <person name="Uehling J."/>
            <person name="Grigoriev I.V."/>
            <person name="Vagvolgyi C."/>
            <person name="Papp T."/>
            <person name="Martin F.M."/>
            <person name="Miettinen O."/>
            <person name="Hibbett D.S."/>
            <person name="Nagy L.G."/>
        </authorList>
    </citation>
    <scope>NUCLEOTIDE SEQUENCE [LARGE SCALE GENOMIC DNA]</scope>
    <source>
        <strain evidence="4 5">HHB13444</strain>
    </source>
</reference>
<feature type="transmembrane region" description="Helical" evidence="2">
    <location>
        <begin position="18"/>
        <end position="38"/>
    </location>
</feature>
<feature type="transmembrane region" description="Helical" evidence="2">
    <location>
        <begin position="59"/>
        <end position="83"/>
    </location>
</feature>
<dbReference type="Pfam" id="PF20151">
    <property type="entry name" value="DUF6533"/>
    <property type="match status" value="1"/>
</dbReference>
<feature type="transmembrane region" description="Helical" evidence="2">
    <location>
        <begin position="89"/>
        <end position="111"/>
    </location>
</feature>
<feature type="domain" description="DUF6533" evidence="3">
    <location>
        <begin position="23"/>
        <end position="70"/>
    </location>
</feature>
<feature type="transmembrane region" description="Helical" evidence="2">
    <location>
        <begin position="166"/>
        <end position="189"/>
    </location>
</feature>
<keyword evidence="5" id="KW-1185">Reference proteome</keyword>
<organism evidence="4 5">
    <name type="scientific">Polyporus arcularius HHB13444</name>
    <dbReference type="NCBI Taxonomy" id="1314778"/>
    <lineage>
        <taxon>Eukaryota</taxon>
        <taxon>Fungi</taxon>
        <taxon>Dikarya</taxon>
        <taxon>Basidiomycota</taxon>
        <taxon>Agaricomycotina</taxon>
        <taxon>Agaricomycetes</taxon>
        <taxon>Polyporales</taxon>
        <taxon>Polyporaceae</taxon>
        <taxon>Polyporus</taxon>
    </lineage>
</organism>
<feature type="transmembrane region" description="Helical" evidence="2">
    <location>
        <begin position="210"/>
        <end position="235"/>
    </location>
</feature>
<evidence type="ECO:0000313" key="4">
    <source>
        <dbReference type="EMBL" id="TFK90162.1"/>
    </source>
</evidence>
<feature type="region of interest" description="Disordered" evidence="1">
    <location>
        <begin position="301"/>
        <end position="349"/>
    </location>
</feature>
<feature type="compositionally biased region" description="Polar residues" evidence="1">
    <location>
        <begin position="319"/>
        <end position="336"/>
    </location>
</feature>
<dbReference type="EMBL" id="ML211053">
    <property type="protein sequence ID" value="TFK90162.1"/>
    <property type="molecule type" value="Genomic_DNA"/>
</dbReference>
<name>A0A5C3PLH4_9APHY</name>
<keyword evidence="2" id="KW-0812">Transmembrane</keyword>
<dbReference type="InterPro" id="IPR045340">
    <property type="entry name" value="DUF6533"/>
</dbReference>
<keyword evidence="2" id="KW-1133">Transmembrane helix</keyword>
<protein>
    <recommendedName>
        <fullName evidence="3">DUF6533 domain-containing protein</fullName>
    </recommendedName>
</protein>
<accession>A0A5C3PLH4</accession>
<proteinExistence type="predicted"/>
<gene>
    <name evidence="4" type="ORF">K466DRAFT_660995</name>
</gene>
<dbReference type="Proteomes" id="UP000308197">
    <property type="component" value="Unassembled WGS sequence"/>
</dbReference>
<evidence type="ECO:0000256" key="2">
    <source>
        <dbReference type="SAM" id="Phobius"/>
    </source>
</evidence>